<feature type="transmembrane region" description="Helical" evidence="1">
    <location>
        <begin position="49"/>
        <end position="70"/>
    </location>
</feature>
<name>A0A971S1G4_9BACT</name>
<dbReference type="PANTHER" id="PTHR31876">
    <property type="entry name" value="COV-LIKE PROTEIN 1"/>
    <property type="match status" value="1"/>
</dbReference>
<dbReference type="InterPro" id="IPR007462">
    <property type="entry name" value="COV1-like"/>
</dbReference>
<dbReference type="EMBL" id="JAAYEE010000253">
    <property type="protein sequence ID" value="NLW36455.1"/>
    <property type="molecule type" value="Genomic_DNA"/>
</dbReference>
<evidence type="ECO:0000256" key="1">
    <source>
        <dbReference type="SAM" id="Phobius"/>
    </source>
</evidence>
<comment type="caution">
    <text evidence="2">The sequence shown here is derived from an EMBL/GenBank/DDBJ whole genome shotgun (WGS) entry which is preliminary data.</text>
</comment>
<dbReference type="Pfam" id="PF04367">
    <property type="entry name" value="DUF502"/>
    <property type="match status" value="1"/>
</dbReference>
<dbReference type="PANTHER" id="PTHR31876:SF26">
    <property type="entry name" value="PROTEIN LIKE COV 2"/>
    <property type="match status" value="1"/>
</dbReference>
<proteinExistence type="predicted"/>
<keyword evidence="1" id="KW-1133">Transmembrane helix</keyword>
<organism evidence="2 3">
    <name type="scientific">Syntrophorhabdus aromaticivorans</name>
    <dbReference type="NCBI Taxonomy" id="328301"/>
    <lineage>
        <taxon>Bacteria</taxon>
        <taxon>Pseudomonadati</taxon>
        <taxon>Thermodesulfobacteriota</taxon>
        <taxon>Syntrophorhabdia</taxon>
        <taxon>Syntrophorhabdales</taxon>
        <taxon>Syntrophorhabdaceae</taxon>
        <taxon>Syntrophorhabdus</taxon>
    </lineage>
</organism>
<dbReference type="AlphaFoldDB" id="A0A971S1G4"/>
<keyword evidence="1" id="KW-0812">Transmembrane</keyword>
<reference evidence="2" key="1">
    <citation type="journal article" date="2020" name="Biotechnol. Biofuels">
        <title>New insights from the biogas microbiome by comprehensive genome-resolved metagenomics of nearly 1600 species originating from multiple anaerobic digesters.</title>
        <authorList>
            <person name="Campanaro S."/>
            <person name="Treu L."/>
            <person name="Rodriguez-R L.M."/>
            <person name="Kovalovszki A."/>
            <person name="Ziels R.M."/>
            <person name="Maus I."/>
            <person name="Zhu X."/>
            <person name="Kougias P.G."/>
            <person name="Basile A."/>
            <person name="Luo G."/>
            <person name="Schluter A."/>
            <person name="Konstantinidis K.T."/>
            <person name="Angelidaki I."/>
        </authorList>
    </citation>
    <scope>NUCLEOTIDE SEQUENCE</scope>
    <source>
        <strain evidence="2">AS06rmzACSIP_7</strain>
    </source>
</reference>
<feature type="transmembrane region" description="Helical" evidence="1">
    <location>
        <begin position="12"/>
        <end position="37"/>
    </location>
</feature>
<keyword evidence="1" id="KW-0472">Membrane</keyword>
<sequence length="203" mass="22452">MKNKFLTGLFVLIPLLVTVYIIYLVISSVDMVIAPFIRNLSLCVIGRETYIPGTGLILFVAVAYVTGILASNYIGKRLLSHGEAALRKIPFVKGIYNSVKDMTDAFSSEKKRSFKEVVLAEFPFPGRYAIGFVTNRTKVFSGKELCAVFVPTTPNPTSGYLVMIPENELMFLDMAVDDGLKYIISLGTSGAELEWNEKRLSSS</sequence>
<accession>A0A971S1G4</accession>
<evidence type="ECO:0000313" key="3">
    <source>
        <dbReference type="Proteomes" id="UP000777265"/>
    </source>
</evidence>
<protein>
    <submittedName>
        <fullName evidence="2">DUF502 domain-containing protein</fullName>
    </submittedName>
</protein>
<dbReference type="Proteomes" id="UP000777265">
    <property type="component" value="Unassembled WGS sequence"/>
</dbReference>
<evidence type="ECO:0000313" key="2">
    <source>
        <dbReference type="EMBL" id="NLW36455.1"/>
    </source>
</evidence>
<reference evidence="2" key="2">
    <citation type="submission" date="2020-01" db="EMBL/GenBank/DDBJ databases">
        <authorList>
            <person name="Campanaro S."/>
        </authorList>
    </citation>
    <scope>NUCLEOTIDE SEQUENCE</scope>
    <source>
        <strain evidence="2">AS06rmzACSIP_7</strain>
    </source>
</reference>
<gene>
    <name evidence="2" type="ORF">GXY80_13425</name>
</gene>